<keyword evidence="1" id="KW-0472">Membrane</keyword>
<keyword evidence="1" id="KW-1133">Transmembrane helix</keyword>
<feature type="transmembrane region" description="Helical" evidence="1">
    <location>
        <begin position="142"/>
        <end position="163"/>
    </location>
</feature>
<protein>
    <recommendedName>
        <fullName evidence="4">DUF1772 domain-containing protein</fullName>
    </recommendedName>
</protein>
<dbReference type="Pfam" id="PF08592">
    <property type="entry name" value="Anthrone_oxy"/>
    <property type="match status" value="1"/>
</dbReference>
<evidence type="ECO:0000313" key="2">
    <source>
        <dbReference type="EMBL" id="GII33940.1"/>
    </source>
</evidence>
<evidence type="ECO:0008006" key="4">
    <source>
        <dbReference type="Google" id="ProtNLM"/>
    </source>
</evidence>
<dbReference type="AlphaFoldDB" id="A0A8J3TW24"/>
<keyword evidence="1" id="KW-0812">Transmembrane</keyword>
<keyword evidence="3" id="KW-1185">Reference proteome</keyword>
<proteinExistence type="predicted"/>
<evidence type="ECO:0000256" key="1">
    <source>
        <dbReference type="SAM" id="Phobius"/>
    </source>
</evidence>
<evidence type="ECO:0000313" key="3">
    <source>
        <dbReference type="Proteomes" id="UP000650628"/>
    </source>
</evidence>
<dbReference type="EMBL" id="BOOO01000044">
    <property type="protein sequence ID" value="GII33940.1"/>
    <property type="molecule type" value="Genomic_DNA"/>
</dbReference>
<feature type="transmembrane region" description="Helical" evidence="1">
    <location>
        <begin position="93"/>
        <end position="113"/>
    </location>
</feature>
<gene>
    <name evidence="2" type="ORF">Pmi06nite_73820</name>
</gene>
<feature type="transmembrane region" description="Helical" evidence="1">
    <location>
        <begin position="65"/>
        <end position="86"/>
    </location>
</feature>
<sequence length="187" mass="20536">MHLANHWVRRGWSMRVVLLEVARTGATLLLGLFAGGLVFTVLAPSLRSLPGPAYVRYWQALNVDYGRAMPVLLLTCLALLVTTCVVSYQRGWLVFWLSIAALLLLVATIALTLTQLDPLNQLANSWNVDELPTDWADVRLRWWTLHTVRTAMATLAFFALLVAQVADRGGGETVSAHSDAQPAQVSG</sequence>
<name>A0A8J3TW24_9ACTN</name>
<feature type="transmembrane region" description="Helical" evidence="1">
    <location>
        <begin position="21"/>
        <end position="45"/>
    </location>
</feature>
<accession>A0A8J3TW24</accession>
<dbReference type="InterPro" id="IPR013901">
    <property type="entry name" value="Anthrone_oxy"/>
</dbReference>
<reference evidence="2 3" key="1">
    <citation type="submission" date="2021-01" db="EMBL/GenBank/DDBJ databases">
        <title>Whole genome shotgun sequence of Planotetraspora mira NBRC 15435.</title>
        <authorList>
            <person name="Komaki H."/>
            <person name="Tamura T."/>
        </authorList>
    </citation>
    <scope>NUCLEOTIDE SEQUENCE [LARGE SCALE GENOMIC DNA]</scope>
    <source>
        <strain evidence="2 3">NBRC 15435</strain>
    </source>
</reference>
<organism evidence="2 3">
    <name type="scientific">Planotetraspora mira</name>
    <dbReference type="NCBI Taxonomy" id="58121"/>
    <lineage>
        <taxon>Bacteria</taxon>
        <taxon>Bacillati</taxon>
        <taxon>Actinomycetota</taxon>
        <taxon>Actinomycetes</taxon>
        <taxon>Streptosporangiales</taxon>
        <taxon>Streptosporangiaceae</taxon>
        <taxon>Planotetraspora</taxon>
    </lineage>
</organism>
<comment type="caution">
    <text evidence="2">The sequence shown here is derived from an EMBL/GenBank/DDBJ whole genome shotgun (WGS) entry which is preliminary data.</text>
</comment>
<dbReference type="Proteomes" id="UP000650628">
    <property type="component" value="Unassembled WGS sequence"/>
</dbReference>